<organism evidence="1 2">
    <name type="scientific">Halalkalibacter oceani</name>
    <dbReference type="NCBI Taxonomy" id="1653776"/>
    <lineage>
        <taxon>Bacteria</taxon>
        <taxon>Bacillati</taxon>
        <taxon>Bacillota</taxon>
        <taxon>Bacilli</taxon>
        <taxon>Bacillales</taxon>
        <taxon>Bacillaceae</taxon>
        <taxon>Halalkalibacter</taxon>
    </lineage>
</organism>
<evidence type="ECO:0000313" key="1">
    <source>
        <dbReference type="EMBL" id="MCM3713372.1"/>
    </source>
</evidence>
<evidence type="ECO:0000313" key="2">
    <source>
        <dbReference type="Proteomes" id="UP001139179"/>
    </source>
</evidence>
<proteinExistence type="predicted"/>
<dbReference type="AlphaFoldDB" id="A0A9X2DNG2"/>
<reference evidence="1" key="1">
    <citation type="submission" date="2022-05" db="EMBL/GenBank/DDBJ databases">
        <title>Comparative Genomics of Spacecraft Associated Microbes.</title>
        <authorList>
            <person name="Tran M.T."/>
            <person name="Wright A."/>
            <person name="Seuylemezian A."/>
            <person name="Eisen J."/>
            <person name="Coil D."/>
        </authorList>
    </citation>
    <scope>NUCLEOTIDE SEQUENCE</scope>
    <source>
        <strain evidence="1">214.1.1</strain>
    </source>
</reference>
<keyword evidence="2" id="KW-1185">Reference proteome</keyword>
<dbReference type="EMBL" id="JAMBOL010000002">
    <property type="protein sequence ID" value="MCM3713372.1"/>
    <property type="molecule type" value="Genomic_DNA"/>
</dbReference>
<dbReference type="RefSeq" id="WP_251222176.1">
    <property type="nucleotide sequence ID" value="NZ_JAMBOL010000002.1"/>
</dbReference>
<gene>
    <name evidence="1" type="ORF">M3202_04680</name>
</gene>
<name>A0A9X2DNG2_9BACI</name>
<sequence>MKENDDLIIHLPDLSFVQWCEKRYGLNRGVYNTIDEWFFLNGTKDILKRRKKILHFLANHSKECRNGRRMKFGHGRLTALLTEFLEVNQRSGRQEDIKENAIS</sequence>
<dbReference type="Proteomes" id="UP001139179">
    <property type="component" value="Unassembled WGS sequence"/>
</dbReference>
<comment type="caution">
    <text evidence="1">The sequence shown here is derived from an EMBL/GenBank/DDBJ whole genome shotgun (WGS) entry which is preliminary data.</text>
</comment>
<protein>
    <submittedName>
        <fullName evidence="1">Uncharacterized protein</fullName>
    </submittedName>
</protein>
<accession>A0A9X2DNG2</accession>